<sequence>MIVLLTWLNFHASGAVKSNQRIFVNQKSISAVDSTFDGFRVILDDDFIETHLLPTLLPTLYLTAVSLESKDRTAVTSTIYADSPLSGKQIHISGLRSHAWYYLCVEFENFNRQNETTGSDCEFHRTLQFGAKKVDSTVDSFDLIDVTSQSLAFSVNTSADFERRITFTLRNGRTSLPAAEIFYLDSPANLDLKFSNLKPDKFYGFLCVLEEPLVEAWSAMGRKISGLKREKCHFGKLKTKDYDWSIFESEASPYSSAVSKPITAAAILAIFAHFF</sequence>
<protein>
    <submittedName>
        <fullName evidence="2">Uncharacterized protein</fullName>
    </submittedName>
</protein>
<evidence type="ECO:0000313" key="1">
    <source>
        <dbReference type="Proteomes" id="UP000887576"/>
    </source>
</evidence>
<name>A0AC34R958_9BILA</name>
<dbReference type="Proteomes" id="UP000887576">
    <property type="component" value="Unplaced"/>
</dbReference>
<dbReference type="WBParaSite" id="JU765_v2.g4526.t1">
    <property type="protein sequence ID" value="JU765_v2.g4526.t1"/>
    <property type="gene ID" value="JU765_v2.g4526"/>
</dbReference>
<accession>A0AC34R958</accession>
<organism evidence="1 2">
    <name type="scientific">Panagrolaimus sp. JU765</name>
    <dbReference type="NCBI Taxonomy" id="591449"/>
    <lineage>
        <taxon>Eukaryota</taxon>
        <taxon>Metazoa</taxon>
        <taxon>Ecdysozoa</taxon>
        <taxon>Nematoda</taxon>
        <taxon>Chromadorea</taxon>
        <taxon>Rhabditida</taxon>
        <taxon>Tylenchina</taxon>
        <taxon>Panagrolaimomorpha</taxon>
        <taxon>Panagrolaimoidea</taxon>
        <taxon>Panagrolaimidae</taxon>
        <taxon>Panagrolaimus</taxon>
    </lineage>
</organism>
<proteinExistence type="predicted"/>
<evidence type="ECO:0000313" key="2">
    <source>
        <dbReference type="WBParaSite" id="JU765_v2.g4526.t1"/>
    </source>
</evidence>
<reference evidence="2" key="1">
    <citation type="submission" date="2022-11" db="UniProtKB">
        <authorList>
            <consortium name="WormBaseParasite"/>
        </authorList>
    </citation>
    <scope>IDENTIFICATION</scope>
</reference>